<gene>
    <name evidence="2" type="ORF">JAY77_08540</name>
</gene>
<protein>
    <submittedName>
        <fullName evidence="2">Uncharacterized protein</fullName>
    </submittedName>
</protein>
<reference evidence="2" key="1">
    <citation type="journal article" date="2021" name="Proc. Natl. Acad. Sci. U.S.A.">
        <title>Global biogeography of chemosynthetic symbionts reveals both localized and globally distributed symbiont groups. .</title>
        <authorList>
            <person name="Osvatic J.T."/>
            <person name="Wilkins L.G.E."/>
            <person name="Leibrecht L."/>
            <person name="Leray M."/>
            <person name="Zauner S."/>
            <person name="Polzin J."/>
            <person name="Camacho Y."/>
            <person name="Gros O."/>
            <person name="van Gils J.A."/>
            <person name="Eisen J.A."/>
            <person name="Petersen J.M."/>
            <person name="Yuen B."/>
        </authorList>
    </citation>
    <scope>NUCLEOTIDE SEQUENCE</scope>
    <source>
        <strain evidence="2">MAGclacostrist055</strain>
    </source>
</reference>
<dbReference type="EMBL" id="JAEPCR010000034">
    <property type="protein sequence ID" value="MCG7978182.1"/>
    <property type="molecule type" value="Genomic_DNA"/>
</dbReference>
<feature type="signal peptide" evidence="1">
    <location>
        <begin position="1"/>
        <end position="22"/>
    </location>
</feature>
<name>A0A9E4NJQ2_9GAMM</name>
<comment type="caution">
    <text evidence="2">The sequence shown here is derived from an EMBL/GenBank/DDBJ whole genome shotgun (WGS) entry which is preliminary data.</text>
</comment>
<feature type="chain" id="PRO_5039020404" evidence="1">
    <location>
        <begin position="23"/>
        <end position="601"/>
    </location>
</feature>
<evidence type="ECO:0000313" key="3">
    <source>
        <dbReference type="Proteomes" id="UP000886674"/>
    </source>
</evidence>
<accession>A0A9E4NJQ2</accession>
<proteinExistence type="predicted"/>
<organism evidence="2 3">
    <name type="scientific">Candidatus Thiodiazotropha taylori</name>
    <dbReference type="NCBI Taxonomy" id="2792791"/>
    <lineage>
        <taxon>Bacteria</taxon>
        <taxon>Pseudomonadati</taxon>
        <taxon>Pseudomonadota</taxon>
        <taxon>Gammaproteobacteria</taxon>
        <taxon>Chromatiales</taxon>
        <taxon>Sedimenticolaceae</taxon>
        <taxon>Candidatus Thiodiazotropha</taxon>
    </lineage>
</organism>
<evidence type="ECO:0000313" key="2">
    <source>
        <dbReference type="EMBL" id="MCG7978182.1"/>
    </source>
</evidence>
<evidence type="ECO:0000256" key="1">
    <source>
        <dbReference type="SAM" id="SignalP"/>
    </source>
</evidence>
<keyword evidence="1" id="KW-0732">Signal</keyword>
<dbReference type="AlphaFoldDB" id="A0A9E4NJQ2"/>
<dbReference type="Proteomes" id="UP000886674">
    <property type="component" value="Unassembled WGS sequence"/>
</dbReference>
<sequence>MLKGHKSFIALLLMAAASITSAAHINYDHTGQVALLPYYTVNNNFITNFTVTNTSGMYKAVRVRLLDSRIGADLLNINLYLSPTDVWNATLRMNPDTGLPNLITEDESCTYPAKAGLQAGIDVQNPYTATTDADLTEGYVEIIEMGDIADGAGPAIDGGFEAEIDAGGVADGLIDSGTGDRSITMYGLLHDADGIPADCSVVADAWTAGAASVNVINGFEPGSMGSSGVAQDNGDPALPYDHSHNAGLVAPSGGINAYGIMINIASGAAFVQEGVHIDRYATVAQHYLPDDLVHYRLPSLASGDVREAYITNALGDDMKGDTLPLTEYDTGALHDISPLPSVPMGSNPLPIAMVLSADTVSGPYFIDESVFGETDIVLTFPMRKHGIYNGGTLTNQLDPNETACVGALDDGVNDGQEVILTSLGAVVQDYPHTGAGETCTNVGFEPDQDSDGDVSSRLVYYDYEEQTARICFAGCNFSPTPVGFAITHYVMNRSVNVNRIVPDIGNTTPLLGTPSANVFTLTLDPGFMAGWMTFFIDSNDYIYESNPSMSFLSEPVGGLGSGVSNSWSGVPVIGFSAMAADVGPAQLGETVELIRSVNRNE</sequence>